<feature type="non-terminal residue" evidence="1">
    <location>
        <position position="55"/>
    </location>
</feature>
<dbReference type="EMBL" id="BART01026860">
    <property type="protein sequence ID" value="GAH01972.1"/>
    <property type="molecule type" value="Genomic_DNA"/>
</dbReference>
<reference evidence="1" key="1">
    <citation type="journal article" date="2014" name="Front. Microbiol.">
        <title>High frequency of phylogenetically diverse reductive dehalogenase-homologous genes in deep subseafloor sedimentary metagenomes.</title>
        <authorList>
            <person name="Kawai M."/>
            <person name="Futagami T."/>
            <person name="Toyoda A."/>
            <person name="Takaki Y."/>
            <person name="Nishi S."/>
            <person name="Hori S."/>
            <person name="Arai W."/>
            <person name="Tsubouchi T."/>
            <person name="Morono Y."/>
            <person name="Uchiyama I."/>
            <person name="Ito T."/>
            <person name="Fujiyama A."/>
            <person name="Inagaki F."/>
            <person name="Takami H."/>
        </authorList>
    </citation>
    <scope>NUCLEOTIDE SEQUENCE</scope>
    <source>
        <strain evidence="1">Expedition CK06-06</strain>
    </source>
</reference>
<dbReference type="AlphaFoldDB" id="X1C3T2"/>
<evidence type="ECO:0000313" key="1">
    <source>
        <dbReference type="EMBL" id="GAH01972.1"/>
    </source>
</evidence>
<protein>
    <submittedName>
        <fullName evidence="1">Uncharacterized protein</fullName>
    </submittedName>
</protein>
<comment type="caution">
    <text evidence="1">The sequence shown here is derived from an EMBL/GenBank/DDBJ whole genome shotgun (WGS) entry which is preliminary data.</text>
</comment>
<sequence>MKSNGIIEIPGLKDLKDRFKFIENTTLRENLAIAFQYIIFLLSVESEFKLPGAVK</sequence>
<organism evidence="1">
    <name type="scientific">marine sediment metagenome</name>
    <dbReference type="NCBI Taxonomy" id="412755"/>
    <lineage>
        <taxon>unclassified sequences</taxon>
        <taxon>metagenomes</taxon>
        <taxon>ecological metagenomes</taxon>
    </lineage>
</organism>
<accession>X1C3T2</accession>
<name>X1C3T2_9ZZZZ</name>
<gene>
    <name evidence="1" type="ORF">S01H4_47775</name>
</gene>
<proteinExistence type="predicted"/>